<evidence type="ECO:0000256" key="4">
    <source>
        <dbReference type="SAM" id="Phobius"/>
    </source>
</evidence>
<gene>
    <name evidence="6" type="ORF">EDC38_2578</name>
</gene>
<evidence type="ECO:0000313" key="6">
    <source>
        <dbReference type="EMBL" id="ROQ18355.1"/>
    </source>
</evidence>
<keyword evidence="4" id="KW-0472">Membrane</keyword>
<comment type="caution">
    <text evidence="6">The sequence shown here is derived from an EMBL/GenBank/DDBJ whole genome shotgun (WGS) entry which is preliminary data.</text>
</comment>
<comment type="cofactor">
    <cofactor evidence="1">
        <name>Mg(2+)</name>
        <dbReference type="ChEBI" id="CHEBI:18420"/>
    </cofactor>
</comment>
<dbReference type="InterPro" id="IPR043128">
    <property type="entry name" value="Rev_trsase/Diguanyl_cyclase"/>
</dbReference>
<keyword evidence="4" id="KW-1133">Transmembrane helix</keyword>
<dbReference type="SMART" id="SM00267">
    <property type="entry name" value="GGDEF"/>
    <property type="match status" value="1"/>
</dbReference>
<sequence>MENYSNMTSKALKLTKRSLFRAEAVLFLLVIFTIIAIVAERPLLQTSITLDASDGFVAKYDDSGNGGLSTSEITDPNGMSWVCNLAESDTYMYCGFELVLDEERDSGLNLSNFDQVRFWMDYKGPTQSIRLYLRNYDPRYSKPHVNDSTKYNQVEFNADLAEGGQWIELSMSDFFVANWWFQANRLPPNLALPQFDNIVVIDVQTGTSGREGKHEFTLSEIEFTGQVISSERWYQVIVGTWLGLAMLFLIVRTWRLKQELNQRQARERELMQVNQLLDSRSRTLEEKSKTDPLTGAFNRKGIEDAIALGLIERREGKPLSLLMVDVDHFKTINDHYGHAVGDQVLTGLSSLVKHNIRGTDLFARWGGEEFVLVCRDTELREAAGLAEKLRALLAEEQFEQVGRITASFGVATLRQGETLDEIFNRVDQALYKAKEFGRNRVEVSW</sequence>
<dbReference type="Gene3D" id="3.30.70.270">
    <property type="match status" value="1"/>
</dbReference>
<dbReference type="GO" id="GO:1902201">
    <property type="term" value="P:negative regulation of bacterial-type flagellum-dependent cell motility"/>
    <property type="evidence" value="ECO:0007669"/>
    <property type="project" value="TreeGrafter"/>
</dbReference>
<name>A0A3N1NQ86_9GAMM</name>
<organism evidence="6 7">
    <name type="scientific">Marinimicrobium koreense</name>
    <dbReference type="NCBI Taxonomy" id="306545"/>
    <lineage>
        <taxon>Bacteria</taxon>
        <taxon>Pseudomonadati</taxon>
        <taxon>Pseudomonadota</taxon>
        <taxon>Gammaproteobacteria</taxon>
        <taxon>Cellvibrionales</taxon>
        <taxon>Cellvibrionaceae</taxon>
        <taxon>Marinimicrobium</taxon>
    </lineage>
</organism>
<dbReference type="FunFam" id="3.30.70.270:FF:000001">
    <property type="entry name" value="Diguanylate cyclase domain protein"/>
    <property type="match status" value="1"/>
</dbReference>
<dbReference type="NCBIfam" id="TIGR00254">
    <property type="entry name" value="GGDEF"/>
    <property type="match status" value="1"/>
</dbReference>
<dbReference type="InterPro" id="IPR050469">
    <property type="entry name" value="Diguanylate_Cyclase"/>
</dbReference>
<evidence type="ECO:0000313" key="7">
    <source>
        <dbReference type="Proteomes" id="UP000273643"/>
    </source>
</evidence>
<dbReference type="GO" id="GO:0005886">
    <property type="term" value="C:plasma membrane"/>
    <property type="evidence" value="ECO:0007669"/>
    <property type="project" value="TreeGrafter"/>
</dbReference>
<dbReference type="AlphaFoldDB" id="A0A3N1NQ86"/>
<dbReference type="PANTHER" id="PTHR45138">
    <property type="entry name" value="REGULATORY COMPONENTS OF SENSORY TRANSDUCTION SYSTEM"/>
    <property type="match status" value="1"/>
</dbReference>
<feature type="transmembrane region" description="Helical" evidence="4">
    <location>
        <begin position="20"/>
        <end position="39"/>
    </location>
</feature>
<protein>
    <recommendedName>
        <fullName evidence="2">diguanylate cyclase</fullName>
        <ecNumber evidence="2">2.7.7.65</ecNumber>
    </recommendedName>
</protein>
<feature type="domain" description="GGDEF" evidence="5">
    <location>
        <begin position="317"/>
        <end position="445"/>
    </location>
</feature>
<dbReference type="GO" id="GO:0052621">
    <property type="term" value="F:diguanylate cyclase activity"/>
    <property type="evidence" value="ECO:0007669"/>
    <property type="project" value="UniProtKB-EC"/>
</dbReference>
<evidence type="ECO:0000256" key="2">
    <source>
        <dbReference type="ARBA" id="ARBA00012528"/>
    </source>
</evidence>
<dbReference type="CDD" id="cd01949">
    <property type="entry name" value="GGDEF"/>
    <property type="match status" value="1"/>
</dbReference>
<dbReference type="Pfam" id="PF00990">
    <property type="entry name" value="GGDEF"/>
    <property type="match status" value="1"/>
</dbReference>
<dbReference type="SUPFAM" id="SSF49785">
    <property type="entry name" value="Galactose-binding domain-like"/>
    <property type="match status" value="1"/>
</dbReference>
<dbReference type="GO" id="GO:0043709">
    <property type="term" value="P:cell adhesion involved in single-species biofilm formation"/>
    <property type="evidence" value="ECO:0007669"/>
    <property type="project" value="TreeGrafter"/>
</dbReference>
<evidence type="ECO:0000259" key="5">
    <source>
        <dbReference type="PROSITE" id="PS50887"/>
    </source>
</evidence>
<reference evidence="6 7" key="1">
    <citation type="submission" date="2018-11" db="EMBL/GenBank/DDBJ databases">
        <title>Genomic Encyclopedia of Type Strains, Phase IV (KMG-IV): sequencing the most valuable type-strain genomes for metagenomic binning, comparative biology and taxonomic classification.</title>
        <authorList>
            <person name="Goeker M."/>
        </authorList>
    </citation>
    <scope>NUCLEOTIDE SEQUENCE [LARGE SCALE GENOMIC DNA]</scope>
    <source>
        <strain evidence="6 7">DSM 16974</strain>
    </source>
</reference>
<evidence type="ECO:0000256" key="1">
    <source>
        <dbReference type="ARBA" id="ARBA00001946"/>
    </source>
</evidence>
<dbReference type="Proteomes" id="UP000273643">
    <property type="component" value="Unassembled WGS sequence"/>
</dbReference>
<accession>A0A3N1NQ86</accession>
<dbReference type="InterPro" id="IPR000160">
    <property type="entry name" value="GGDEF_dom"/>
</dbReference>
<dbReference type="EC" id="2.7.7.65" evidence="2"/>
<evidence type="ECO:0000256" key="3">
    <source>
        <dbReference type="ARBA" id="ARBA00034247"/>
    </source>
</evidence>
<dbReference type="InterPro" id="IPR008979">
    <property type="entry name" value="Galactose-bd-like_sf"/>
</dbReference>
<dbReference type="SUPFAM" id="SSF55073">
    <property type="entry name" value="Nucleotide cyclase"/>
    <property type="match status" value="1"/>
</dbReference>
<dbReference type="PANTHER" id="PTHR45138:SF9">
    <property type="entry name" value="DIGUANYLATE CYCLASE DGCM-RELATED"/>
    <property type="match status" value="1"/>
</dbReference>
<keyword evidence="7" id="KW-1185">Reference proteome</keyword>
<comment type="catalytic activity">
    <reaction evidence="3">
        <text>2 GTP = 3',3'-c-di-GMP + 2 diphosphate</text>
        <dbReference type="Rhea" id="RHEA:24898"/>
        <dbReference type="ChEBI" id="CHEBI:33019"/>
        <dbReference type="ChEBI" id="CHEBI:37565"/>
        <dbReference type="ChEBI" id="CHEBI:58805"/>
        <dbReference type="EC" id="2.7.7.65"/>
    </reaction>
</comment>
<dbReference type="InterPro" id="IPR029787">
    <property type="entry name" value="Nucleotide_cyclase"/>
</dbReference>
<proteinExistence type="predicted"/>
<dbReference type="OrthoDB" id="9812260at2"/>
<dbReference type="PROSITE" id="PS50887">
    <property type="entry name" value="GGDEF"/>
    <property type="match status" value="1"/>
</dbReference>
<dbReference type="EMBL" id="RJUK01000002">
    <property type="protein sequence ID" value="ROQ18355.1"/>
    <property type="molecule type" value="Genomic_DNA"/>
</dbReference>
<keyword evidence="4" id="KW-0812">Transmembrane</keyword>